<feature type="region of interest" description="Disordered" evidence="1">
    <location>
        <begin position="1"/>
        <end position="368"/>
    </location>
</feature>
<dbReference type="EMBL" id="CADCTN010000033">
    <property type="protein sequence ID" value="CAA9220165.1"/>
    <property type="molecule type" value="Genomic_DNA"/>
</dbReference>
<accession>A0A6J4HDN6</accession>
<name>A0A6J4HDN6_9ACTN</name>
<proteinExistence type="predicted"/>
<feature type="compositionally biased region" description="Basic and acidic residues" evidence="1">
    <location>
        <begin position="21"/>
        <end position="38"/>
    </location>
</feature>
<gene>
    <name evidence="2" type="ORF">AVDCRST_MAG52-425</name>
</gene>
<feature type="compositionally biased region" description="Basic residues" evidence="1">
    <location>
        <begin position="268"/>
        <end position="290"/>
    </location>
</feature>
<feature type="compositionally biased region" description="Basic residues" evidence="1">
    <location>
        <begin position="39"/>
        <end position="53"/>
    </location>
</feature>
<feature type="compositionally biased region" description="Low complexity" evidence="1">
    <location>
        <begin position="74"/>
        <end position="87"/>
    </location>
</feature>
<feature type="compositionally biased region" description="Basic residues" evidence="1">
    <location>
        <begin position="155"/>
        <end position="167"/>
    </location>
</feature>
<sequence length="368" mass="39557">GAPRLPPRLRSPLRGLAADRGQPEVDPVRAGDRGVRRRDGLRHRTGGHRRPARGRGPWPAGLPDHPGRRRPGPRLRCLAAAPVRLGGPAPPHHPARRRRRRAAGGRGALHPAGRRRRPAHAGVHAVPRRPRPAGPRAHPGAHGRAGRPPGLRPGRDRRRLRPRRAALRPRQPAQPARARVRRRGAARPRRRRRAGRRPGLRRRDPRAAGAPGRGPPPLRVPLGGHGPAHRHGDVGLQGLEPAGAQGGAADPEQRRGRRPLGAGGLPGHPRRLHAGGPGRHGRLRRRRAVAGRRPGLSRRQPPAPGRAARRTAAGRPLGAARGHLPGLAGLPRPGPADHGREVLPRAGRGGDGRRTRVRRPWGGARPAQ</sequence>
<feature type="compositionally biased region" description="Low complexity" evidence="1">
    <location>
        <begin position="310"/>
        <end position="331"/>
    </location>
</feature>
<organism evidence="2">
    <name type="scientific">uncultured Blastococcus sp</name>
    <dbReference type="NCBI Taxonomy" id="217144"/>
    <lineage>
        <taxon>Bacteria</taxon>
        <taxon>Bacillati</taxon>
        <taxon>Actinomycetota</taxon>
        <taxon>Actinomycetes</taxon>
        <taxon>Geodermatophilales</taxon>
        <taxon>Geodermatophilaceae</taxon>
        <taxon>Blastococcus</taxon>
        <taxon>environmental samples</taxon>
    </lineage>
</organism>
<evidence type="ECO:0000313" key="2">
    <source>
        <dbReference type="EMBL" id="CAA9220165.1"/>
    </source>
</evidence>
<feature type="non-terminal residue" evidence="2">
    <location>
        <position position="368"/>
    </location>
</feature>
<protein>
    <submittedName>
        <fullName evidence="2">Cystathionine beta-lyase, type II</fullName>
        <ecNumber evidence="2">4.4.1.8</ecNumber>
    </submittedName>
</protein>
<evidence type="ECO:0000256" key="1">
    <source>
        <dbReference type="SAM" id="MobiDB-lite"/>
    </source>
</evidence>
<dbReference type="EC" id="4.4.1.8" evidence="2"/>
<dbReference type="AlphaFoldDB" id="A0A6J4HDN6"/>
<reference evidence="2" key="1">
    <citation type="submission" date="2020-02" db="EMBL/GenBank/DDBJ databases">
        <authorList>
            <person name="Meier V. D."/>
        </authorList>
    </citation>
    <scope>NUCLEOTIDE SEQUENCE</scope>
    <source>
        <strain evidence="2">AVDCRST_MAG52</strain>
    </source>
</reference>
<dbReference type="GO" id="GO:0016829">
    <property type="term" value="F:lyase activity"/>
    <property type="evidence" value="ECO:0007669"/>
    <property type="project" value="UniProtKB-KW"/>
</dbReference>
<feature type="non-terminal residue" evidence="2">
    <location>
        <position position="1"/>
    </location>
</feature>
<keyword evidence="2" id="KW-0456">Lyase</keyword>
<feature type="compositionally biased region" description="Low complexity" evidence="1">
    <location>
        <begin position="54"/>
        <end position="64"/>
    </location>
</feature>
<feature type="compositionally biased region" description="Low complexity" evidence="1">
    <location>
        <begin position="291"/>
        <end position="300"/>
    </location>
</feature>
<feature type="compositionally biased region" description="Low complexity" evidence="1">
    <location>
        <begin position="168"/>
        <end position="177"/>
    </location>
</feature>
<feature type="compositionally biased region" description="Basic residues" evidence="1">
    <location>
        <begin position="178"/>
        <end position="200"/>
    </location>
</feature>
<feature type="compositionally biased region" description="Basic and acidic residues" evidence="1">
    <location>
        <begin position="335"/>
        <end position="354"/>
    </location>
</feature>
<feature type="compositionally biased region" description="Basic residues" evidence="1">
    <location>
        <begin position="93"/>
        <end position="103"/>
    </location>
</feature>